<proteinExistence type="inferred from homology"/>
<feature type="transmembrane region" description="Helical" evidence="12">
    <location>
        <begin position="326"/>
        <end position="346"/>
    </location>
</feature>
<evidence type="ECO:0000313" key="16">
    <source>
        <dbReference type="Proteomes" id="UP000307169"/>
    </source>
</evidence>
<feature type="transmembrane region" description="Helical" evidence="12">
    <location>
        <begin position="12"/>
        <end position="34"/>
    </location>
</feature>
<evidence type="ECO:0000256" key="12">
    <source>
        <dbReference type="RuleBase" id="RU363112"/>
    </source>
</evidence>
<evidence type="ECO:0000256" key="9">
    <source>
        <dbReference type="ARBA" id="ARBA00022824"/>
    </source>
</evidence>
<accession>A0A4T0PIA7</accession>
<evidence type="ECO:0000313" key="14">
    <source>
        <dbReference type="EMBL" id="TIC29246.1"/>
    </source>
</evidence>
<sequence length="393" mass="45092">MFYGMEWRIIKAAVWYKLIAIIIIYICTTIIPSFDSSADIILSDESNSFIRALTKPLLRWDTFHFANRATRESSTWKWDYEVAFMPLLPLIMRFGGKLLSKVRMSAISYSDVILGGALFTNIISLLIPLELYRLTRVTFPHMKAQRAALPVMIMLACTPSPPSLIAPYTEAVYAPLSLMLARLVKEEKWGRAYVVAFLAGSVRANGFFLGGFFIYQALLFPLLEKRQIPSNLVSRIIITVLGLLASFAPFVYTQFEAYQRLCPGDDFCNNFIPIAYNHVQKRYWDNGFLSYWTLQQIPNFAISFPIYLMSFRALKEKITLNTLPHYILHLVIILTLLFYSNVQIALRFSTALPLLWWHVASNENEGIPKAFIMWSQTWSVVSCILWSVFLPPA</sequence>
<keyword evidence="8 12" id="KW-0812">Transmembrane</keyword>
<dbReference type="GO" id="GO:0004376">
    <property type="term" value="F:GPI mannosyltransferase activity"/>
    <property type="evidence" value="ECO:0007669"/>
    <property type="project" value="InterPro"/>
</dbReference>
<evidence type="ECO:0000313" key="13">
    <source>
        <dbReference type="EMBL" id="TIB99312.1"/>
    </source>
</evidence>
<dbReference type="EMBL" id="SPRH01000031">
    <property type="protein sequence ID" value="TIB99312.1"/>
    <property type="molecule type" value="Genomic_DNA"/>
</dbReference>
<comment type="caution">
    <text evidence="13">The sequence shown here is derived from an EMBL/GenBank/DDBJ whole genome shotgun (WGS) entry which is preliminary data.</text>
</comment>
<evidence type="ECO:0000256" key="10">
    <source>
        <dbReference type="ARBA" id="ARBA00022989"/>
    </source>
</evidence>
<keyword evidence="9 12" id="KW-0256">Endoplasmic reticulum</keyword>
<dbReference type="GO" id="GO:0006506">
    <property type="term" value="P:GPI anchor biosynthetic process"/>
    <property type="evidence" value="ECO:0007669"/>
    <property type="project" value="UniProtKB-UniPathway"/>
</dbReference>
<gene>
    <name evidence="14" type="ORF">E3Q10_02694</name>
    <name evidence="13" type="ORF">E3Q17_02673</name>
</gene>
<dbReference type="GO" id="GO:0005789">
    <property type="term" value="C:endoplasmic reticulum membrane"/>
    <property type="evidence" value="ECO:0007669"/>
    <property type="project" value="UniProtKB-SubCell"/>
</dbReference>
<feature type="transmembrane region" description="Helical" evidence="12">
    <location>
        <begin position="371"/>
        <end position="390"/>
    </location>
</feature>
<evidence type="ECO:0000256" key="6">
    <source>
        <dbReference type="ARBA" id="ARBA00022676"/>
    </source>
</evidence>
<comment type="caution">
    <text evidence="12">Lacks conserved residue(s) required for the propagation of feature annotation.</text>
</comment>
<comment type="pathway">
    <text evidence="2 12">Glycolipid biosynthesis; glycosylphosphatidylinositol-anchor biosynthesis.</text>
</comment>
<evidence type="ECO:0000256" key="4">
    <source>
        <dbReference type="ARBA" id="ARBA00013795"/>
    </source>
</evidence>
<dbReference type="OMA" id="GALFIWC"/>
<dbReference type="Proteomes" id="UP000307169">
    <property type="component" value="Unassembled WGS sequence"/>
</dbReference>
<protein>
    <recommendedName>
        <fullName evidence="4 12">GPI mannosyltransferase 2</fullName>
        <ecNumber evidence="12">2.4.1.-</ecNumber>
    </recommendedName>
</protein>
<dbReference type="PANTHER" id="PTHR12468:SF2">
    <property type="entry name" value="GPI MANNOSYLTRANSFERASE 2"/>
    <property type="match status" value="1"/>
</dbReference>
<reference evidence="15 16" key="1">
    <citation type="submission" date="2019-03" db="EMBL/GenBank/DDBJ databases">
        <title>Sequencing 25 genomes of Wallemia mellicola.</title>
        <authorList>
            <person name="Gostincar C."/>
        </authorList>
    </citation>
    <scope>NUCLEOTIDE SEQUENCE [LARGE SCALE GENOMIC DNA]</scope>
    <source>
        <strain evidence="13 16">EXF-1262</strain>
        <strain evidence="14 15">EXF-8738</strain>
    </source>
</reference>
<dbReference type="EMBL" id="SPRO01000029">
    <property type="protein sequence ID" value="TIC29246.1"/>
    <property type="molecule type" value="Genomic_DNA"/>
</dbReference>
<evidence type="ECO:0000256" key="3">
    <source>
        <dbReference type="ARBA" id="ARBA00008698"/>
    </source>
</evidence>
<keyword evidence="7 12" id="KW-0808">Transferase</keyword>
<evidence type="ECO:0000256" key="5">
    <source>
        <dbReference type="ARBA" id="ARBA00022502"/>
    </source>
</evidence>
<comment type="similarity">
    <text evidence="3 12">Belongs to the PIGV family.</text>
</comment>
<feature type="transmembrane region" description="Helical" evidence="12">
    <location>
        <begin position="192"/>
        <end position="220"/>
    </location>
</feature>
<dbReference type="PANTHER" id="PTHR12468">
    <property type="entry name" value="GPI MANNOSYLTRANSFERASE 2"/>
    <property type="match status" value="1"/>
</dbReference>
<feature type="transmembrane region" description="Helical" evidence="12">
    <location>
        <begin position="297"/>
        <end position="314"/>
    </location>
</feature>
<feature type="transmembrane region" description="Helical" evidence="12">
    <location>
        <begin position="232"/>
        <end position="252"/>
    </location>
</feature>
<comment type="function">
    <text evidence="12">Mannosyltransferase involved in glycosylphosphatidylinositol-anchor biosynthesis.</text>
</comment>
<evidence type="ECO:0000256" key="8">
    <source>
        <dbReference type="ARBA" id="ARBA00022692"/>
    </source>
</evidence>
<name>A0A4T0PIA7_9BASI</name>
<dbReference type="EC" id="2.4.1.-" evidence="12"/>
<dbReference type="Pfam" id="PF04188">
    <property type="entry name" value="Mannosyl_trans2"/>
    <property type="match status" value="1"/>
</dbReference>
<keyword evidence="6 12" id="KW-0328">Glycosyltransferase</keyword>
<dbReference type="GO" id="GO:0000009">
    <property type="term" value="F:alpha-1,6-mannosyltransferase activity"/>
    <property type="evidence" value="ECO:0007669"/>
    <property type="project" value="InterPro"/>
</dbReference>
<dbReference type="Proteomes" id="UP000305647">
    <property type="component" value="Unassembled WGS sequence"/>
</dbReference>
<dbReference type="InterPro" id="IPR007315">
    <property type="entry name" value="PIG-V/Gpi18"/>
</dbReference>
<keyword evidence="11 12" id="KW-0472">Membrane</keyword>
<keyword evidence="10 12" id="KW-1133">Transmembrane helix</keyword>
<comment type="subcellular location">
    <subcellularLocation>
        <location evidence="1 12">Endoplasmic reticulum membrane</location>
        <topology evidence="1 12">Multi-pass membrane protein</topology>
    </subcellularLocation>
</comment>
<evidence type="ECO:0000256" key="11">
    <source>
        <dbReference type="ARBA" id="ARBA00023136"/>
    </source>
</evidence>
<dbReference type="AlphaFoldDB" id="A0A4T0PIA7"/>
<dbReference type="GO" id="GO:0031501">
    <property type="term" value="C:mannosyltransferase complex"/>
    <property type="evidence" value="ECO:0007669"/>
    <property type="project" value="TreeGrafter"/>
</dbReference>
<organism evidence="13 16">
    <name type="scientific">Wallemia mellicola</name>
    <dbReference type="NCBI Taxonomy" id="1708541"/>
    <lineage>
        <taxon>Eukaryota</taxon>
        <taxon>Fungi</taxon>
        <taxon>Dikarya</taxon>
        <taxon>Basidiomycota</taxon>
        <taxon>Wallemiomycotina</taxon>
        <taxon>Wallemiomycetes</taxon>
        <taxon>Wallemiales</taxon>
        <taxon>Wallemiaceae</taxon>
        <taxon>Wallemia</taxon>
    </lineage>
</organism>
<evidence type="ECO:0000256" key="7">
    <source>
        <dbReference type="ARBA" id="ARBA00022679"/>
    </source>
</evidence>
<feature type="transmembrane region" description="Helical" evidence="12">
    <location>
        <begin position="112"/>
        <end position="132"/>
    </location>
</feature>
<evidence type="ECO:0000256" key="2">
    <source>
        <dbReference type="ARBA" id="ARBA00004687"/>
    </source>
</evidence>
<dbReference type="UniPathway" id="UPA00196"/>
<evidence type="ECO:0000256" key="1">
    <source>
        <dbReference type="ARBA" id="ARBA00004477"/>
    </source>
</evidence>
<keyword evidence="5 12" id="KW-0337">GPI-anchor biosynthesis</keyword>
<evidence type="ECO:0000313" key="15">
    <source>
        <dbReference type="Proteomes" id="UP000305647"/>
    </source>
</evidence>